<dbReference type="Gene3D" id="3.20.20.140">
    <property type="entry name" value="Metal-dependent hydrolases"/>
    <property type="match status" value="1"/>
</dbReference>
<evidence type="ECO:0000313" key="7">
    <source>
        <dbReference type="EMBL" id="KRR18637.1"/>
    </source>
</evidence>
<evidence type="ECO:0000313" key="8">
    <source>
        <dbReference type="Proteomes" id="UP000052023"/>
    </source>
</evidence>
<sequence>MAQFDLAIRGGTIVTASDEFRADIGIRDGRIVSIADRIEGAAREIDATDLLALPGGIDSHVHISQPSGPDVVMADDFASATRAAAAGGNTTILPFALQIKGSSLRACVEAYKKLADGECYIDTSFHLIISDPTAVVLGQELPALVKDGYTSFKVFMTYDDLVLSDKQLLEVFEVARREQALVMVHCEGYDAIRHLTEKLEREGHIAPYFHGTSRPQIVEREATHRAISHAEIVGVPIMIVHVSGREAMEQVRWAQQRGLPVHAETCPQYITLTADDMKGLNMDMSGAKYVCSPPPRDKASQDAIWDGIIGGVFHTFSSDHCPFRYDDPKGKLTPNSRTSFCWVLNGIPGVETRLPIFFSEGVSKGRISLQKFVELTSTNHARIYGLYPRKGSIGVDFDADIVLWDPKLKKTIRQSDLHHGSDYTPWEGFEVTGWPVMTIARGQVVADNGKIVGTKGAGEVISRGRSSLI</sequence>
<dbReference type="Gene3D" id="2.30.40.10">
    <property type="entry name" value="Urease, subunit C, domain 1"/>
    <property type="match status" value="1"/>
</dbReference>
<feature type="domain" description="Amidohydrolase-related" evidence="6">
    <location>
        <begin position="52"/>
        <end position="445"/>
    </location>
</feature>
<dbReference type="FunFam" id="3.20.20.140:FF:000037">
    <property type="entry name" value="Dihydropyrimidinase"/>
    <property type="match status" value="1"/>
</dbReference>
<dbReference type="GO" id="GO:0005829">
    <property type="term" value="C:cytosol"/>
    <property type="evidence" value="ECO:0007669"/>
    <property type="project" value="TreeGrafter"/>
</dbReference>
<evidence type="ECO:0000256" key="4">
    <source>
        <dbReference type="ARBA" id="ARBA00022801"/>
    </source>
</evidence>
<dbReference type="NCBIfam" id="NF009941">
    <property type="entry name" value="PRK13404.1"/>
    <property type="match status" value="1"/>
</dbReference>
<dbReference type="OrthoDB" id="9775759at2"/>
<organism evidence="7 8">
    <name type="scientific">Bradyrhizobium retamae</name>
    <dbReference type="NCBI Taxonomy" id="1300035"/>
    <lineage>
        <taxon>Bacteria</taxon>
        <taxon>Pseudomonadati</taxon>
        <taxon>Pseudomonadota</taxon>
        <taxon>Alphaproteobacteria</taxon>
        <taxon>Hyphomicrobiales</taxon>
        <taxon>Nitrobacteraceae</taxon>
        <taxon>Bradyrhizobium</taxon>
    </lineage>
</organism>
<keyword evidence="3" id="KW-0479">Metal-binding</keyword>
<dbReference type="NCBIfam" id="TIGR02033">
    <property type="entry name" value="D-hydantoinase"/>
    <property type="match status" value="1"/>
</dbReference>
<keyword evidence="8" id="KW-1185">Reference proteome</keyword>
<protein>
    <submittedName>
        <fullName evidence="7">Dihydropyrimidinase</fullName>
        <ecNumber evidence="7">3.5.2.2</ecNumber>
    </submittedName>
</protein>
<evidence type="ECO:0000256" key="2">
    <source>
        <dbReference type="ARBA" id="ARBA00008829"/>
    </source>
</evidence>
<dbReference type="SUPFAM" id="SSF51338">
    <property type="entry name" value="Composite domain of metallo-dependent hydrolases"/>
    <property type="match status" value="2"/>
</dbReference>
<dbReference type="SUPFAM" id="SSF51556">
    <property type="entry name" value="Metallo-dependent hydrolases"/>
    <property type="match status" value="1"/>
</dbReference>
<dbReference type="InterPro" id="IPR050378">
    <property type="entry name" value="Metallo-dep_Hydrolases_sf"/>
</dbReference>
<dbReference type="InterPro" id="IPR032466">
    <property type="entry name" value="Metal_Hydrolase"/>
</dbReference>
<feature type="modified residue" description="N6-carboxylysine" evidence="5">
    <location>
        <position position="153"/>
    </location>
</feature>
<gene>
    <name evidence="7" type="ORF">CQ13_34715</name>
</gene>
<name>A0A0R3MM35_9BRAD</name>
<dbReference type="InterPro" id="IPR011059">
    <property type="entry name" value="Metal-dep_hydrolase_composite"/>
</dbReference>
<dbReference type="InterPro" id="IPR006680">
    <property type="entry name" value="Amidohydro-rel"/>
</dbReference>
<dbReference type="GO" id="GO:0004157">
    <property type="term" value="F:dihydropyrimidinase activity"/>
    <property type="evidence" value="ECO:0007669"/>
    <property type="project" value="UniProtKB-EC"/>
</dbReference>
<comment type="similarity">
    <text evidence="2">Belongs to the metallo-dependent hydrolases superfamily. Hydantoinase/dihydropyrimidinase family.</text>
</comment>
<dbReference type="PANTHER" id="PTHR11647">
    <property type="entry name" value="HYDRANTOINASE/DIHYDROPYRIMIDINASE FAMILY MEMBER"/>
    <property type="match status" value="1"/>
</dbReference>
<keyword evidence="4 7" id="KW-0378">Hydrolase</keyword>
<dbReference type="EMBL" id="LLYA01000193">
    <property type="protein sequence ID" value="KRR18637.1"/>
    <property type="molecule type" value="Genomic_DNA"/>
</dbReference>
<comment type="caution">
    <text evidence="7">The sequence shown here is derived from an EMBL/GenBank/DDBJ whole genome shotgun (WGS) entry which is preliminary data.</text>
</comment>
<evidence type="ECO:0000256" key="5">
    <source>
        <dbReference type="PIRSR" id="PIRSR611778-50"/>
    </source>
</evidence>
<accession>A0A0R3MM35</accession>
<proteinExistence type="inferred from homology"/>
<evidence type="ECO:0000256" key="1">
    <source>
        <dbReference type="ARBA" id="ARBA00001947"/>
    </source>
</evidence>
<reference evidence="7 8" key="1">
    <citation type="submission" date="2014-03" db="EMBL/GenBank/DDBJ databases">
        <title>Bradyrhizobium valentinum sp. nov., isolated from effective nodules of Lupinus mariae-josephae, a lupine endemic of basic-lime soils in Eastern Spain.</title>
        <authorList>
            <person name="Duran D."/>
            <person name="Rey L."/>
            <person name="Navarro A."/>
            <person name="Busquets A."/>
            <person name="Imperial J."/>
            <person name="Ruiz-Argueso T."/>
        </authorList>
    </citation>
    <scope>NUCLEOTIDE SEQUENCE [LARGE SCALE GENOMIC DNA]</scope>
    <source>
        <strain evidence="7 8">Ro19</strain>
    </source>
</reference>
<evidence type="ECO:0000259" key="6">
    <source>
        <dbReference type="Pfam" id="PF01979"/>
    </source>
</evidence>
<dbReference type="EC" id="3.5.2.2" evidence="7"/>
<dbReference type="GO" id="GO:0046872">
    <property type="term" value="F:metal ion binding"/>
    <property type="evidence" value="ECO:0007669"/>
    <property type="project" value="UniProtKB-KW"/>
</dbReference>
<dbReference type="PANTHER" id="PTHR11647:SF1">
    <property type="entry name" value="COLLAPSIN RESPONSE MEDIATOR PROTEIN"/>
    <property type="match status" value="1"/>
</dbReference>
<dbReference type="CDD" id="cd01314">
    <property type="entry name" value="D-HYD"/>
    <property type="match status" value="1"/>
</dbReference>
<dbReference type="Proteomes" id="UP000052023">
    <property type="component" value="Unassembled WGS sequence"/>
</dbReference>
<dbReference type="InterPro" id="IPR011778">
    <property type="entry name" value="Hydantoinase/dihydroPyrase"/>
</dbReference>
<comment type="PTM">
    <text evidence="5">Carbamylation allows a single lysine to coordinate two divalent metal cations.</text>
</comment>
<evidence type="ECO:0000256" key="3">
    <source>
        <dbReference type="ARBA" id="ARBA00022723"/>
    </source>
</evidence>
<dbReference type="AlphaFoldDB" id="A0A0R3MM35"/>
<comment type="cofactor">
    <cofactor evidence="1">
        <name>Zn(2+)</name>
        <dbReference type="ChEBI" id="CHEBI:29105"/>
    </cofactor>
</comment>
<dbReference type="RefSeq" id="WP_057847104.1">
    <property type="nucleotide sequence ID" value="NZ_LLYA01000193.1"/>
</dbReference>
<dbReference type="Pfam" id="PF01979">
    <property type="entry name" value="Amidohydro_1"/>
    <property type="match status" value="1"/>
</dbReference>